<organism evidence="2 3">
    <name type="scientific">Streptomyces clavifer</name>
    <dbReference type="NCBI Taxonomy" id="68188"/>
    <lineage>
        <taxon>Bacteria</taxon>
        <taxon>Bacillati</taxon>
        <taxon>Actinomycetota</taxon>
        <taxon>Actinomycetes</taxon>
        <taxon>Kitasatosporales</taxon>
        <taxon>Streptomycetaceae</taxon>
        <taxon>Streptomyces</taxon>
    </lineage>
</organism>
<comment type="caution">
    <text evidence="2">The sequence shown here is derived from an EMBL/GenBank/DDBJ whole genome shotgun (WGS) entry which is preliminary data.</text>
</comment>
<dbReference type="InterPro" id="IPR000878">
    <property type="entry name" value="4pyrrol_Mease"/>
</dbReference>
<name>A0ABS4VHS7_9ACTN</name>
<keyword evidence="3" id="KW-1185">Reference proteome</keyword>
<accession>A0ABS4VHS7</accession>
<keyword evidence="2" id="KW-0808">Transferase</keyword>
<feature type="domain" description="Tetrapyrrole methylase" evidence="1">
    <location>
        <begin position="8"/>
        <end position="43"/>
    </location>
</feature>
<evidence type="ECO:0000313" key="3">
    <source>
        <dbReference type="Proteomes" id="UP001519311"/>
    </source>
</evidence>
<dbReference type="Proteomes" id="UP001519311">
    <property type="component" value="Unassembled WGS sequence"/>
</dbReference>
<gene>
    <name evidence="2" type="ORF">JOF59_005963</name>
</gene>
<protein>
    <submittedName>
        <fullName evidence="2">Precorrin-2 methylase</fullName>
    </submittedName>
</protein>
<reference evidence="2 3" key="1">
    <citation type="submission" date="2021-03" db="EMBL/GenBank/DDBJ databases">
        <title>Sequencing the genomes of 1000 actinobacteria strains.</title>
        <authorList>
            <person name="Klenk H.-P."/>
        </authorList>
    </citation>
    <scope>NUCLEOTIDE SEQUENCE [LARGE SCALE GENOMIC DNA]</scope>
    <source>
        <strain evidence="2 3">DSM 40843</strain>
    </source>
</reference>
<dbReference type="EMBL" id="JAGINS010000002">
    <property type="protein sequence ID" value="MBP2363471.1"/>
    <property type="molecule type" value="Genomic_DNA"/>
</dbReference>
<dbReference type="InterPro" id="IPR014777">
    <property type="entry name" value="4pyrrole_Mease_sub1"/>
</dbReference>
<sequence length="87" mass="9162">MSTELRQLQVIGIGAGDPDHLTLAAVKAMRRADAFFVLGKGSHAKASRPNATRACVPRRAAVASIMADSLVQAAKQQSPHCEPVGVR</sequence>
<dbReference type="SUPFAM" id="SSF53790">
    <property type="entry name" value="Tetrapyrrole methylase"/>
    <property type="match status" value="1"/>
</dbReference>
<proteinExistence type="predicted"/>
<dbReference type="Pfam" id="PF00590">
    <property type="entry name" value="TP_methylase"/>
    <property type="match status" value="1"/>
</dbReference>
<dbReference type="Gene3D" id="3.40.1010.10">
    <property type="entry name" value="Cobalt-precorrin-4 Transmethylase, Domain 1"/>
    <property type="match status" value="1"/>
</dbReference>
<dbReference type="GO" id="GO:0008168">
    <property type="term" value="F:methyltransferase activity"/>
    <property type="evidence" value="ECO:0007669"/>
    <property type="project" value="UniProtKB-KW"/>
</dbReference>
<evidence type="ECO:0000259" key="1">
    <source>
        <dbReference type="Pfam" id="PF00590"/>
    </source>
</evidence>
<keyword evidence="2" id="KW-0489">Methyltransferase</keyword>
<dbReference type="InterPro" id="IPR035996">
    <property type="entry name" value="4pyrrol_Methylase_sf"/>
</dbReference>
<evidence type="ECO:0000313" key="2">
    <source>
        <dbReference type="EMBL" id="MBP2363471.1"/>
    </source>
</evidence>
<dbReference type="GO" id="GO:0032259">
    <property type="term" value="P:methylation"/>
    <property type="evidence" value="ECO:0007669"/>
    <property type="project" value="UniProtKB-KW"/>
</dbReference>